<accession>A0A2W2D4M0</accession>
<gene>
    <name evidence="1" type="ORF">C1I93_08350</name>
</gene>
<comment type="caution">
    <text evidence="1">The sequence shown here is derived from an EMBL/GenBank/DDBJ whole genome shotgun (WGS) entry which is preliminary data.</text>
</comment>
<keyword evidence="2" id="KW-1185">Reference proteome</keyword>
<evidence type="ECO:0000313" key="2">
    <source>
        <dbReference type="Proteomes" id="UP000248627"/>
    </source>
</evidence>
<dbReference type="AlphaFoldDB" id="A0A2W2D4M0"/>
<reference evidence="1 2" key="1">
    <citation type="submission" date="2018-01" db="EMBL/GenBank/DDBJ databases">
        <title>Draft genome sequence of Jishengella endophytica.</title>
        <authorList>
            <person name="Sahin N."/>
            <person name="Ay H."/>
            <person name="Saygin H."/>
        </authorList>
    </citation>
    <scope>NUCLEOTIDE SEQUENCE [LARGE SCALE GENOMIC DNA]</scope>
    <source>
        <strain evidence="1 2">DSM 45430</strain>
    </source>
</reference>
<dbReference type="OrthoDB" id="3217562at2"/>
<organism evidence="1 2">
    <name type="scientific">Micromonospora endophytica</name>
    <dbReference type="NCBI Taxonomy" id="515350"/>
    <lineage>
        <taxon>Bacteria</taxon>
        <taxon>Bacillati</taxon>
        <taxon>Actinomycetota</taxon>
        <taxon>Actinomycetes</taxon>
        <taxon>Micromonosporales</taxon>
        <taxon>Micromonosporaceae</taxon>
        <taxon>Micromonospora</taxon>
    </lineage>
</organism>
<protein>
    <submittedName>
        <fullName evidence="1">Uncharacterized protein</fullName>
    </submittedName>
</protein>
<proteinExistence type="predicted"/>
<dbReference type="EMBL" id="POTX01000037">
    <property type="protein sequence ID" value="PZF98598.1"/>
    <property type="molecule type" value="Genomic_DNA"/>
</dbReference>
<dbReference type="Proteomes" id="UP000248627">
    <property type="component" value="Unassembled WGS sequence"/>
</dbReference>
<evidence type="ECO:0000313" key="1">
    <source>
        <dbReference type="EMBL" id="PZF98598.1"/>
    </source>
</evidence>
<sequence>MARAWWRRLRIDQSPDLLTPDESAVRPDAETPHEFRRLWDMLTGKDNGWSAQGPLNKACW</sequence>
<name>A0A2W2D4M0_9ACTN</name>